<evidence type="ECO:0000256" key="1">
    <source>
        <dbReference type="SAM" id="Phobius"/>
    </source>
</evidence>
<dbReference type="EMBL" id="BEZZ01000491">
    <property type="protein sequence ID" value="GCC33172.1"/>
    <property type="molecule type" value="Genomic_DNA"/>
</dbReference>
<gene>
    <name evidence="2" type="ORF">chiPu_0011640</name>
</gene>
<dbReference type="GO" id="GO:0033209">
    <property type="term" value="P:tumor necrosis factor-mediated signaling pathway"/>
    <property type="evidence" value="ECO:0007669"/>
    <property type="project" value="InterPro"/>
</dbReference>
<dbReference type="PANTHER" id="PTHR20437">
    <property type="entry name" value="TUMOR NECROSIS FACTOR RECEPTOR SUBFAMILY MEMBER 13/17"/>
    <property type="match status" value="1"/>
</dbReference>
<name>A0A401SS28_CHIPU</name>
<comment type="caution">
    <text evidence="2">The sequence shown here is derived from an EMBL/GenBank/DDBJ whole genome shotgun (WGS) entry which is preliminary data.</text>
</comment>
<dbReference type="GO" id="GO:0038023">
    <property type="term" value="F:signaling receptor activity"/>
    <property type="evidence" value="ECO:0007669"/>
    <property type="project" value="InterPro"/>
</dbReference>
<dbReference type="AlphaFoldDB" id="A0A401SS28"/>
<dbReference type="PANTHER" id="PTHR20437:SF3">
    <property type="entry name" value="BCMA TALL-1 BINDING DOMAIN-CONTAINING PROTEIN"/>
    <property type="match status" value="1"/>
</dbReference>
<feature type="transmembrane region" description="Helical" evidence="1">
    <location>
        <begin position="46"/>
        <end position="66"/>
    </location>
</feature>
<dbReference type="InterPro" id="IPR043521">
    <property type="entry name" value="TNFR_13C/17"/>
</dbReference>
<evidence type="ECO:0000313" key="3">
    <source>
        <dbReference type="Proteomes" id="UP000287033"/>
    </source>
</evidence>
<proteinExistence type="predicted"/>
<sequence length="174" mass="19378">MGGCAPCQLRCNNLQTRPSVCQDDICLEIPESSTSTWSNETVRNSWVIIGLLPLLIIVLFVFAFVLRKLHQRKSRTLFKSTEVTYDSSAIVSGSKEHTLAKDEQRFSPVRNQQYELCVESEVTNCTSRGNGMKKLVADTQENCDCDASLPLPATEEGATILVTTKTVEWCSKKV</sequence>
<keyword evidence="1" id="KW-0812">Transmembrane</keyword>
<keyword evidence="3" id="KW-1185">Reference proteome</keyword>
<reference evidence="2 3" key="1">
    <citation type="journal article" date="2018" name="Nat. Ecol. Evol.">
        <title>Shark genomes provide insights into elasmobranch evolution and the origin of vertebrates.</title>
        <authorList>
            <person name="Hara Y"/>
            <person name="Yamaguchi K"/>
            <person name="Onimaru K"/>
            <person name="Kadota M"/>
            <person name="Koyanagi M"/>
            <person name="Keeley SD"/>
            <person name="Tatsumi K"/>
            <person name="Tanaka K"/>
            <person name="Motone F"/>
            <person name="Kageyama Y"/>
            <person name="Nozu R"/>
            <person name="Adachi N"/>
            <person name="Nishimura O"/>
            <person name="Nakagawa R"/>
            <person name="Tanegashima C"/>
            <person name="Kiyatake I"/>
            <person name="Matsumoto R"/>
            <person name="Murakumo K"/>
            <person name="Nishida K"/>
            <person name="Terakita A"/>
            <person name="Kuratani S"/>
            <person name="Sato K"/>
            <person name="Hyodo S Kuraku.S."/>
        </authorList>
    </citation>
    <scope>NUCLEOTIDE SEQUENCE [LARGE SCALE GENOMIC DNA]</scope>
</reference>
<keyword evidence="1" id="KW-1133">Transmembrane helix</keyword>
<dbReference type="PRINTS" id="PR01964">
    <property type="entry name" value="TNFACTORR13C"/>
</dbReference>
<accession>A0A401SS28</accession>
<evidence type="ECO:0000313" key="2">
    <source>
        <dbReference type="EMBL" id="GCC33172.1"/>
    </source>
</evidence>
<dbReference type="OrthoDB" id="9894478at2759"/>
<dbReference type="InterPro" id="IPR022338">
    <property type="entry name" value="TNFR_13C"/>
</dbReference>
<keyword evidence="1" id="KW-0472">Membrane</keyword>
<organism evidence="2 3">
    <name type="scientific">Chiloscyllium punctatum</name>
    <name type="common">Brownbanded bambooshark</name>
    <name type="synonym">Hemiscyllium punctatum</name>
    <dbReference type="NCBI Taxonomy" id="137246"/>
    <lineage>
        <taxon>Eukaryota</taxon>
        <taxon>Metazoa</taxon>
        <taxon>Chordata</taxon>
        <taxon>Craniata</taxon>
        <taxon>Vertebrata</taxon>
        <taxon>Chondrichthyes</taxon>
        <taxon>Elasmobranchii</taxon>
        <taxon>Galeomorphii</taxon>
        <taxon>Galeoidea</taxon>
        <taxon>Orectolobiformes</taxon>
        <taxon>Hemiscylliidae</taxon>
        <taxon>Chiloscyllium</taxon>
    </lineage>
</organism>
<dbReference type="Proteomes" id="UP000287033">
    <property type="component" value="Unassembled WGS sequence"/>
</dbReference>
<protein>
    <submittedName>
        <fullName evidence="2">Uncharacterized protein</fullName>
    </submittedName>
</protein>
<dbReference type="STRING" id="137246.A0A401SS28"/>
<dbReference type="OMA" id="QEYPTER"/>